<comment type="caution">
    <text evidence="1">The sequence shown here is derived from an EMBL/GenBank/DDBJ whole genome shotgun (WGS) entry which is preliminary data.</text>
</comment>
<name>A0ACC0Y8D7_9ROSI</name>
<organism evidence="1 2">
    <name type="scientific">Pistacia integerrima</name>
    <dbReference type="NCBI Taxonomy" id="434235"/>
    <lineage>
        <taxon>Eukaryota</taxon>
        <taxon>Viridiplantae</taxon>
        <taxon>Streptophyta</taxon>
        <taxon>Embryophyta</taxon>
        <taxon>Tracheophyta</taxon>
        <taxon>Spermatophyta</taxon>
        <taxon>Magnoliopsida</taxon>
        <taxon>eudicotyledons</taxon>
        <taxon>Gunneridae</taxon>
        <taxon>Pentapetalae</taxon>
        <taxon>rosids</taxon>
        <taxon>malvids</taxon>
        <taxon>Sapindales</taxon>
        <taxon>Anacardiaceae</taxon>
        <taxon>Pistacia</taxon>
    </lineage>
</organism>
<reference evidence="2" key="1">
    <citation type="journal article" date="2023" name="G3 (Bethesda)">
        <title>Genome assembly and association tests identify interacting loci associated with vigor, precocity, and sex in interspecific pistachio rootstocks.</title>
        <authorList>
            <person name="Palmer W."/>
            <person name="Jacygrad E."/>
            <person name="Sagayaradj S."/>
            <person name="Cavanaugh K."/>
            <person name="Han R."/>
            <person name="Bertier L."/>
            <person name="Beede B."/>
            <person name="Kafkas S."/>
            <person name="Golino D."/>
            <person name="Preece J."/>
            <person name="Michelmore R."/>
        </authorList>
    </citation>
    <scope>NUCLEOTIDE SEQUENCE [LARGE SCALE GENOMIC DNA]</scope>
</reference>
<dbReference type="Proteomes" id="UP001163603">
    <property type="component" value="Chromosome 8"/>
</dbReference>
<accession>A0ACC0Y8D7</accession>
<proteinExistence type="predicted"/>
<dbReference type="EMBL" id="CM047743">
    <property type="protein sequence ID" value="KAJ0030593.1"/>
    <property type="molecule type" value="Genomic_DNA"/>
</dbReference>
<keyword evidence="2" id="KW-1185">Reference proteome</keyword>
<gene>
    <name evidence="1" type="ORF">Pint_13087</name>
</gene>
<protein>
    <submittedName>
        <fullName evidence="1">Uncharacterized protein</fullName>
    </submittedName>
</protein>
<sequence length="358" mass="40198">MATPISLQHHRPPFSSHDIPNNYSINIQVQTHPCLVSLEKCSTLSELKQIHAQMLRTGLFFDPYSASKIVAFSALQLQDSGSLHYARQVFSQISNPTTYTCNSLIRGYTNNNLHYQAIVFYREMIVQGLVPDRFTFPSLFKSCVNLSEGRQLHCHSTKFGFASDSYVQNTLMTMYSSCGCLVSTERLFDKMDDKSVVSWATIIGAYVQWDQPGEAIKIFERMGSENVKPNEITLVNVLASCARAGDLGTTKRVHEYVDENGFGFHVVLNTALMNAYSKCGCVSLARDLFDRMPHTQNNLYCWNVLIKGYVDDSDDTSHKVVKREQDLNTSTTINFVSSNGALLSNLSILSWKYSLGKA</sequence>
<evidence type="ECO:0000313" key="2">
    <source>
        <dbReference type="Proteomes" id="UP001163603"/>
    </source>
</evidence>
<evidence type="ECO:0000313" key="1">
    <source>
        <dbReference type="EMBL" id="KAJ0030593.1"/>
    </source>
</evidence>